<proteinExistence type="predicted"/>
<reference evidence="1 2" key="1">
    <citation type="submission" date="2020-12" db="EMBL/GenBank/DDBJ databases">
        <title>FDA dAtabase for Regulatory Grade micrObial Sequences (FDA-ARGOS): Supporting development and validation of Infectious Disease Dx tests.</title>
        <authorList>
            <person name="Nelson B."/>
            <person name="Plummer A."/>
            <person name="Tallon L."/>
            <person name="Sadzewicz L."/>
            <person name="Zhao X."/>
            <person name="Boylan J."/>
            <person name="Ott S."/>
            <person name="Bowen H."/>
            <person name="Vavikolanu K."/>
            <person name="Mehta A."/>
            <person name="Aluvathingal J."/>
            <person name="Nadendla S."/>
            <person name="Myers T."/>
            <person name="Yan Y."/>
            <person name="Sichtig H."/>
        </authorList>
    </citation>
    <scope>NUCLEOTIDE SEQUENCE [LARGE SCALE GENOMIC DNA]</scope>
    <source>
        <strain evidence="1 2">FDAARGOS_1049</strain>
    </source>
</reference>
<gene>
    <name evidence="1" type="ORF">I6I06_18535</name>
</gene>
<name>A0A7T4TBG7_9BURK</name>
<dbReference type="AlphaFoldDB" id="A0A7T4TBG7"/>
<dbReference type="Proteomes" id="UP000595610">
    <property type="component" value="Chromosome 2"/>
</dbReference>
<keyword evidence="2" id="KW-1185">Reference proteome</keyword>
<dbReference type="RefSeq" id="WP_042328555.1">
    <property type="nucleotide sequence ID" value="NZ_CP066076.1"/>
</dbReference>
<dbReference type="EMBL" id="CP066076">
    <property type="protein sequence ID" value="QQC66975.1"/>
    <property type="molecule type" value="Genomic_DNA"/>
</dbReference>
<evidence type="ECO:0000313" key="1">
    <source>
        <dbReference type="EMBL" id="QQC66975.1"/>
    </source>
</evidence>
<protein>
    <submittedName>
        <fullName evidence="1">Uncharacterized protein</fullName>
    </submittedName>
</protein>
<sequence>MGTDASYKSDLLHIESSVVALERITNSGDSIASTSLINEPGYWRRRIETLLSQRDISQVDRDHAQALLNRLRGIARSQAESQRI</sequence>
<dbReference type="KEGG" id="pgis:I6I06_18535"/>
<accession>A0A7T4TBG7</accession>
<organism evidence="1 2">
    <name type="scientific">Paraburkholderia ginsengisoli</name>
    <dbReference type="NCBI Taxonomy" id="311231"/>
    <lineage>
        <taxon>Bacteria</taxon>
        <taxon>Pseudomonadati</taxon>
        <taxon>Pseudomonadota</taxon>
        <taxon>Betaproteobacteria</taxon>
        <taxon>Burkholderiales</taxon>
        <taxon>Burkholderiaceae</taxon>
        <taxon>Paraburkholderia</taxon>
    </lineage>
</organism>
<evidence type="ECO:0000313" key="2">
    <source>
        <dbReference type="Proteomes" id="UP000595610"/>
    </source>
</evidence>